<sequence>MAQHFLLSANARCLSLTQVVGLADAEILALLKKARWGTEDEQVCPRCGVRHSAYFISTRQQWQCKHCHARFSITTGTIFQFHKLSLRQILIALYLFATESKGLSAVSLSHKLNVQYKTAWVLLHKLRESLNLTKDLTHLSGEIHSDGCYVNYYIRPKNFKHRRIDRRAKRNQRQDKACVMVFRQRAANQSIMKGADRSIVAMIKEENSDDILALTHRLVKANSIICADENAAYDLLNIHYRLERVNHSQEYCSIDGITNNLAESFFARFRRMITGVHHRISNLYMMHYANETAWREDERRKSVKEKFTQLLNKCLSSPPSRHFVGYWQGNKRPHAAFGIASLSKNETQYHIAI</sequence>
<gene>
    <name evidence="2" type="ORF">E4T80_04240</name>
</gene>
<proteinExistence type="predicted"/>
<protein>
    <submittedName>
        <fullName evidence="2">IS1595 family transposase</fullName>
    </submittedName>
</protein>
<evidence type="ECO:0000313" key="3">
    <source>
        <dbReference type="Proteomes" id="UP000297396"/>
    </source>
</evidence>
<dbReference type="Pfam" id="PF12762">
    <property type="entry name" value="DDE_Tnp_IS1595"/>
    <property type="match status" value="1"/>
</dbReference>
<evidence type="ECO:0000313" key="2">
    <source>
        <dbReference type="EMBL" id="TFV11117.1"/>
    </source>
</evidence>
<dbReference type="Proteomes" id="UP000297396">
    <property type="component" value="Unassembled WGS sequence"/>
</dbReference>
<dbReference type="InterPro" id="IPR053164">
    <property type="entry name" value="IS1016-like_transposase"/>
</dbReference>
<dbReference type="Pfam" id="PF12760">
    <property type="entry name" value="Zn_ribbon_IS1595"/>
    <property type="match status" value="1"/>
</dbReference>
<dbReference type="OrthoDB" id="5365332at2"/>
<accession>A0A4Y9K2Y3</accession>
<dbReference type="InterPro" id="IPR024442">
    <property type="entry name" value="Transposase_Zn_ribbon"/>
</dbReference>
<organism evidence="2 3">
    <name type="scientific">Muribacter muris</name>
    <dbReference type="NCBI Taxonomy" id="67855"/>
    <lineage>
        <taxon>Bacteria</taxon>
        <taxon>Pseudomonadati</taxon>
        <taxon>Pseudomonadota</taxon>
        <taxon>Gammaproteobacteria</taxon>
        <taxon>Pasteurellales</taxon>
        <taxon>Pasteurellaceae</taxon>
        <taxon>Muribacter</taxon>
    </lineage>
</organism>
<reference evidence="2 3" key="1">
    <citation type="submission" date="2019-03" db="EMBL/GenBank/DDBJ databases">
        <title>Diversity of the mouse oral microbiome.</title>
        <authorList>
            <person name="Joseph S."/>
            <person name="Aduse-Opoku J."/>
            <person name="Curtis M."/>
            <person name="Wade W."/>
            <person name="Hashim A."/>
        </authorList>
    </citation>
    <scope>NUCLEOTIDE SEQUENCE [LARGE SCALE GENOMIC DNA]</scope>
    <source>
        <strain evidence="2 3">WT12</strain>
    </source>
</reference>
<feature type="domain" description="ISXO2-like transposase" evidence="1">
    <location>
        <begin position="138"/>
        <end position="297"/>
    </location>
</feature>
<dbReference type="RefSeq" id="WP_135055249.1">
    <property type="nucleotide sequence ID" value="NZ_JADGLC010000007.1"/>
</dbReference>
<name>A0A4Y9K2Y3_9PAST</name>
<dbReference type="SMART" id="SM01126">
    <property type="entry name" value="DDE_Tnp_IS1595"/>
    <property type="match status" value="1"/>
</dbReference>
<comment type="caution">
    <text evidence="2">The sequence shown here is derived from an EMBL/GenBank/DDBJ whole genome shotgun (WGS) entry which is preliminary data.</text>
</comment>
<dbReference type="InterPro" id="IPR024445">
    <property type="entry name" value="Tnp_ISXO2-like"/>
</dbReference>
<dbReference type="AlphaFoldDB" id="A0A4Y9K2Y3"/>
<dbReference type="NCBIfam" id="NF033547">
    <property type="entry name" value="transpos_IS1595"/>
    <property type="match status" value="1"/>
</dbReference>
<dbReference type="PANTHER" id="PTHR47163:SF2">
    <property type="entry name" value="SI:DKEY-17M8.2"/>
    <property type="match status" value="1"/>
</dbReference>
<evidence type="ECO:0000259" key="1">
    <source>
        <dbReference type="SMART" id="SM01126"/>
    </source>
</evidence>
<dbReference type="EMBL" id="SPPA01000007">
    <property type="protein sequence ID" value="TFV11117.1"/>
    <property type="molecule type" value="Genomic_DNA"/>
</dbReference>
<dbReference type="PANTHER" id="PTHR47163">
    <property type="entry name" value="DDE_TNP_IS1595 DOMAIN-CONTAINING PROTEIN"/>
    <property type="match status" value="1"/>
</dbReference>